<dbReference type="PANTHER" id="PTHR43707">
    <property type="entry name" value="HISTIDYL-TRNA SYNTHETASE"/>
    <property type="match status" value="1"/>
</dbReference>
<feature type="binding site" evidence="1">
    <location>
        <begin position="314"/>
        <end position="315"/>
    </location>
    <ligand>
        <name>L-histidine</name>
        <dbReference type="ChEBI" id="CHEBI:57595"/>
    </ligand>
</feature>
<evidence type="ECO:0000313" key="4">
    <source>
        <dbReference type="Proteomes" id="UP000294581"/>
    </source>
</evidence>
<sequence>MANDWFISGTGSATLSAVQGFAERPPGMQDGYPDFAKRRRDVESRLLSFFEEAGCEPVTSGLFEYVDTLLRARSSEAARDWIQLFDGGGNAIALRPEMTPSIARMAAPRVAGGRVPIRWCYCERVYRRTSDPASLSWASGKAAESTQVGVEWIGEPASVAIDAALLKWLHEAAIRTGIGEHKIVVSHAHFVPKLLQALGFPYDISLQLLQCLTTGDYVLFRQTVDRAGSGCDDILSRLLRWSPERAGVRNGVLDRDKSAAELNDLLNAAPNRQAADEVVKAWQDLCDLADALAAAGLAQHCTTFDLTLHRDMDYYTGIVFEAFAHGVGAPIALGGRYDELLAQFGAPAAAIGFTFEVERVLAVLEATAKSGRGA</sequence>
<gene>
    <name evidence="3" type="ORF">C7445_104151</name>
</gene>
<dbReference type="PANTHER" id="PTHR43707:SF1">
    <property type="entry name" value="HISTIDINE--TRNA LIGASE, MITOCHONDRIAL-RELATED"/>
    <property type="match status" value="1"/>
</dbReference>
<feature type="binding site" evidence="1">
    <location>
        <position position="127"/>
    </location>
    <ligand>
        <name>L-histidine</name>
        <dbReference type="ChEBI" id="CHEBI:57595"/>
    </ligand>
</feature>
<protein>
    <submittedName>
        <fullName evidence="3">ATP phosphoribosyltransferase regulatory subunit</fullName>
    </submittedName>
</protein>
<evidence type="ECO:0000259" key="2">
    <source>
        <dbReference type="Pfam" id="PF13393"/>
    </source>
</evidence>
<dbReference type="InterPro" id="IPR045864">
    <property type="entry name" value="aa-tRNA-synth_II/BPL/LPL"/>
</dbReference>
<feature type="binding site" evidence="1">
    <location>
        <position position="147"/>
    </location>
    <ligand>
        <name>L-histidine</name>
        <dbReference type="ChEBI" id="CHEBI:57595"/>
    </ligand>
</feature>
<dbReference type="InterPro" id="IPR041715">
    <property type="entry name" value="HisRS-like_core"/>
</dbReference>
<evidence type="ECO:0000313" key="3">
    <source>
        <dbReference type="EMBL" id="TDY49638.1"/>
    </source>
</evidence>
<dbReference type="InterPro" id="IPR004516">
    <property type="entry name" value="HisRS/HisZ"/>
</dbReference>
<dbReference type="EMBL" id="SORF01000004">
    <property type="protein sequence ID" value="TDY49638.1"/>
    <property type="molecule type" value="Genomic_DNA"/>
</dbReference>
<feature type="binding site" evidence="1">
    <location>
        <position position="310"/>
    </location>
    <ligand>
        <name>L-histidine</name>
        <dbReference type="ChEBI" id="CHEBI:57595"/>
    </ligand>
</feature>
<dbReference type="GO" id="GO:0006427">
    <property type="term" value="P:histidyl-tRNA aminoacylation"/>
    <property type="evidence" value="ECO:0007669"/>
    <property type="project" value="TreeGrafter"/>
</dbReference>
<dbReference type="PIRSF" id="PIRSF001549">
    <property type="entry name" value="His-tRNA_synth"/>
    <property type="match status" value="1"/>
</dbReference>
<feature type="binding site" evidence="1">
    <location>
        <begin position="97"/>
        <end position="99"/>
    </location>
    <ligand>
        <name>L-histidine</name>
        <dbReference type="ChEBI" id="CHEBI:57595"/>
    </ligand>
</feature>
<dbReference type="GO" id="GO:0004821">
    <property type="term" value="F:histidine-tRNA ligase activity"/>
    <property type="evidence" value="ECO:0007669"/>
    <property type="project" value="TreeGrafter"/>
</dbReference>
<proteinExistence type="predicted"/>
<keyword evidence="3" id="KW-0328">Glycosyltransferase</keyword>
<keyword evidence="3" id="KW-0808">Transferase</keyword>
<dbReference type="AlphaFoldDB" id="A0A4R8LQE4"/>
<dbReference type="RefSeq" id="WP_134159078.1">
    <property type="nucleotide sequence ID" value="NZ_SORF01000004.1"/>
</dbReference>
<dbReference type="SUPFAM" id="SSF55681">
    <property type="entry name" value="Class II aaRS and biotin synthetases"/>
    <property type="match status" value="1"/>
</dbReference>
<evidence type="ECO:0000256" key="1">
    <source>
        <dbReference type="PIRSR" id="PIRSR001549-1"/>
    </source>
</evidence>
<keyword evidence="4" id="KW-1185">Reference proteome</keyword>
<dbReference type="GO" id="GO:0005737">
    <property type="term" value="C:cytoplasm"/>
    <property type="evidence" value="ECO:0007669"/>
    <property type="project" value="InterPro"/>
</dbReference>
<feature type="binding site" evidence="1">
    <location>
        <position position="151"/>
    </location>
    <ligand>
        <name>L-histidine</name>
        <dbReference type="ChEBI" id="CHEBI:57595"/>
    </ligand>
</feature>
<dbReference type="Gene3D" id="3.30.930.10">
    <property type="entry name" value="Bira Bifunctional Protein, Domain 2"/>
    <property type="match status" value="1"/>
</dbReference>
<dbReference type="GO" id="GO:0016757">
    <property type="term" value="F:glycosyltransferase activity"/>
    <property type="evidence" value="ECO:0007669"/>
    <property type="project" value="UniProtKB-KW"/>
</dbReference>
<dbReference type="Pfam" id="PF13393">
    <property type="entry name" value="tRNA-synt_His"/>
    <property type="match status" value="1"/>
</dbReference>
<dbReference type="Proteomes" id="UP000294581">
    <property type="component" value="Unassembled WGS sequence"/>
</dbReference>
<name>A0A4R8LQE4_9BACL</name>
<organism evidence="3 4">
    <name type="scientific">Alicyclobacillus sacchari</name>
    <dbReference type="NCBI Taxonomy" id="392010"/>
    <lineage>
        <taxon>Bacteria</taxon>
        <taxon>Bacillati</taxon>
        <taxon>Bacillota</taxon>
        <taxon>Bacilli</taxon>
        <taxon>Bacillales</taxon>
        <taxon>Alicyclobacillaceae</taxon>
        <taxon>Alicyclobacillus</taxon>
    </lineage>
</organism>
<dbReference type="OrthoDB" id="9800814at2"/>
<reference evidence="3 4" key="1">
    <citation type="submission" date="2019-03" db="EMBL/GenBank/DDBJ databases">
        <title>Genomic Encyclopedia of Type Strains, Phase IV (KMG-IV): sequencing the most valuable type-strain genomes for metagenomic binning, comparative biology and taxonomic classification.</title>
        <authorList>
            <person name="Goeker M."/>
        </authorList>
    </citation>
    <scope>NUCLEOTIDE SEQUENCE [LARGE SCALE GENOMIC DNA]</scope>
    <source>
        <strain evidence="3 4">DSM 17974</strain>
    </source>
</reference>
<comment type="caution">
    <text evidence="3">The sequence shown here is derived from an EMBL/GenBank/DDBJ whole genome shotgun (WGS) entry which is preliminary data.</text>
</comment>
<feature type="domain" description="Class II Histidinyl-tRNA synthetase (HisRS)-like catalytic core" evidence="2">
    <location>
        <begin position="27"/>
        <end position="360"/>
    </location>
</feature>
<accession>A0A4R8LQE4</accession>
<dbReference type="GO" id="GO:0140096">
    <property type="term" value="F:catalytic activity, acting on a protein"/>
    <property type="evidence" value="ECO:0007669"/>
    <property type="project" value="UniProtKB-ARBA"/>
</dbReference>